<gene>
    <name evidence="2" type="ORF">V565_065860</name>
</gene>
<dbReference type="Proteomes" id="UP000027456">
    <property type="component" value="Unassembled WGS sequence"/>
</dbReference>
<keyword evidence="3" id="KW-1185">Reference proteome</keyword>
<dbReference type="PANTHER" id="PTHR34883:SF15">
    <property type="entry name" value="EXTRACELLULAR SERINE-RICH PROTEIN"/>
    <property type="match status" value="1"/>
</dbReference>
<evidence type="ECO:0000313" key="3">
    <source>
        <dbReference type="Proteomes" id="UP000027456"/>
    </source>
</evidence>
<feature type="chain" id="PRO_5001699686" evidence="1">
    <location>
        <begin position="21"/>
        <end position="167"/>
    </location>
</feature>
<dbReference type="EMBL" id="AZST01000186">
    <property type="protein sequence ID" value="KEP51209.1"/>
    <property type="molecule type" value="Genomic_DNA"/>
</dbReference>
<dbReference type="HOGENOM" id="CLU_053381_8_0_1"/>
<sequence length="167" mass="18952">MIFNLASIASALMLTLPIVANPVPRSELGARTEWNSTEWHEPKTYKVTVGAEGELRYDPEYVHANVGDYIKFEFHPKNHTVTESSFNDPCHAIDGGFRTGFVPVPEETWDLPIRKFKVVDEKPHWFYCGQIGHCPAGMVFAVNPPKKGNTFDKFQEMAKESDGHTKW</sequence>
<accession>A0A074RWB3</accession>
<feature type="signal peptide" evidence="1">
    <location>
        <begin position="1"/>
        <end position="20"/>
    </location>
</feature>
<reference evidence="2 3" key="1">
    <citation type="submission" date="2013-12" db="EMBL/GenBank/DDBJ databases">
        <authorList>
            <person name="Cubeta M."/>
            <person name="Pakala S."/>
            <person name="Fedorova N."/>
            <person name="Thomas E."/>
            <person name="Dean R."/>
            <person name="Jabaji S."/>
            <person name="Neate S."/>
            <person name="Toda T."/>
            <person name="Tavantzis S."/>
            <person name="Vilgalys R."/>
            <person name="Bharathan N."/>
            <person name="Pakala S."/>
            <person name="Losada L.S."/>
            <person name="Zafar N."/>
            <person name="Nierman W."/>
        </authorList>
    </citation>
    <scope>NUCLEOTIDE SEQUENCE [LARGE SCALE GENOMIC DNA]</scope>
    <source>
        <strain evidence="2 3">123E</strain>
    </source>
</reference>
<comment type="caution">
    <text evidence="2">The sequence shown here is derived from an EMBL/GenBank/DDBJ whole genome shotgun (WGS) entry which is preliminary data.</text>
</comment>
<dbReference type="InterPro" id="IPR052953">
    <property type="entry name" value="Ser-rich/MCO-related"/>
</dbReference>
<dbReference type="InterPro" id="IPR008972">
    <property type="entry name" value="Cupredoxin"/>
</dbReference>
<organism evidence="2 3">
    <name type="scientific">Rhizoctonia solani 123E</name>
    <dbReference type="NCBI Taxonomy" id="1423351"/>
    <lineage>
        <taxon>Eukaryota</taxon>
        <taxon>Fungi</taxon>
        <taxon>Dikarya</taxon>
        <taxon>Basidiomycota</taxon>
        <taxon>Agaricomycotina</taxon>
        <taxon>Agaricomycetes</taxon>
        <taxon>Cantharellales</taxon>
        <taxon>Ceratobasidiaceae</taxon>
        <taxon>Rhizoctonia</taxon>
    </lineage>
</organism>
<dbReference type="STRING" id="1423351.A0A074RWB3"/>
<proteinExistence type="predicted"/>
<dbReference type="AlphaFoldDB" id="A0A074RWB3"/>
<dbReference type="OrthoDB" id="1921208at2759"/>
<keyword evidence="1" id="KW-0732">Signal</keyword>
<dbReference type="CDD" id="cd00920">
    <property type="entry name" value="Cupredoxin"/>
    <property type="match status" value="1"/>
</dbReference>
<dbReference type="PANTHER" id="PTHR34883">
    <property type="entry name" value="SERINE-RICH PROTEIN, PUTATIVE-RELATED-RELATED"/>
    <property type="match status" value="1"/>
</dbReference>
<name>A0A074RWB3_9AGAM</name>
<evidence type="ECO:0000256" key="1">
    <source>
        <dbReference type="SAM" id="SignalP"/>
    </source>
</evidence>
<dbReference type="Gene3D" id="2.60.40.420">
    <property type="entry name" value="Cupredoxins - blue copper proteins"/>
    <property type="match status" value="1"/>
</dbReference>
<dbReference type="SUPFAM" id="SSF49503">
    <property type="entry name" value="Cupredoxins"/>
    <property type="match status" value="1"/>
</dbReference>
<evidence type="ECO:0000313" key="2">
    <source>
        <dbReference type="EMBL" id="KEP51209.1"/>
    </source>
</evidence>
<protein>
    <submittedName>
        <fullName evidence="2">Plastocyanin-like domain protein</fullName>
    </submittedName>
</protein>